<dbReference type="EMBL" id="JAEKJA010000031">
    <property type="protein sequence ID" value="MBJ3778560.1"/>
    <property type="molecule type" value="Genomic_DNA"/>
</dbReference>
<keyword evidence="1" id="KW-0853">WD repeat</keyword>
<dbReference type="RefSeq" id="WP_211110530.1">
    <property type="nucleotide sequence ID" value="NZ_JAEKJA010000031.1"/>
</dbReference>
<keyword evidence="3" id="KW-1185">Reference proteome</keyword>
<evidence type="ECO:0000313" key="3">
    <source>
        <dbReference type="Proteomes" id="UP000609531"/>
    </source>
</evidence>
<protein>
    <recommendedName>
        <fullName evidence="4">Anaphase-promoting complex subunit 4 WD40 domain-containing protein</fullName>
    </recommendedName>
</protein>
<dbReference type="InterPro" id="IPR011047">
    <property type="entry name" value="Quinoprotein_ADH-like_sf"/>
</dbReference>
<dbReference type="InterPro" id="IPR001680">
    <property type="entry name" value="WD40_rpt"/>
</dbReference>
<organism evidence="2 3">
    <name type="scientific">Acuticoccus mangrovi</name>
    <dbReference type="NCBI Taxonomy" id="2796142"/>
    <lineage>
        <taxon>Bacteria</taxon>
        <taxon>Pseudomonadati</taxon>
        <taxon>Pseudomonadota</taxon>
        <taxon>Alphaproteobacteria</taxon>
        <taxon>Hyphomicrobiales</taxon>
        <taxon>Amorphaceae</taxon>
        <taxon>Acuticoccus</taxon>
    </lineage>
</organism>
<dbReference type="PROSITE" id="PS50294">
    <property type="entry name" value="WD_REPEATS_REGION"/>
    <property type="match status" value="1"/>
</dbReference>
<evidence type="ECO:0000313" key="2">
    <source>
        <dbReference type="EMBL" id="MBJ3778560.1"/>
    </source>
</evidence>
<evidence type="ECO:0000256" key="1">
    <source>
        <dbReference type="PROSITE-ProRule" id="PRU00221"/>
    </source>
</evidence>
<name>A0A934IV27_9HYPH</name>
<evidence type="ECO:0008006" key="4">
    <source>
        <dbReference type="Google" id="ProtNLM"/>
    </source>
</evidence>
<gene>
    <name evidence="2" type="ORF">JCR33_22860</name>
</gene>
<dbReference type="SMART" id="SM00320">
    <property type="entry name" value="WD40"/>
    <property type="match status" value="2"/>
</dbReference>
<dbReference type="InterPro" id="IPR015943">
    <property type="entry name" value="WD40/YVTN_repeat-like_dom_sf"/>
</dbReference>
<dbReference type="Gene3D" id="2.130.10.10">
    <property type="entry name" value="YVTN repeat-like/Quinoprotein amine dehydrogenase"/>
    <property type="match status" value="1"/>
</dbReference>
<dbReference type="Proteomes" id="UP000609531">
    <property type="component" value="Unassembled WGS sequence"/>
</dbReference>
<sequence length="326" mass="35667">MLALATIDETGVGVIDIQGQAVRRILKGHVSPIVRARFSLDGRKALSQSKDGVICLWNLDNGERIGTLEASEPDKAILIFTFRTDDEQFLTLRKDGTGQIYSTADGTLVTTFTTAFAEDVNASMRRILDKNTTPIAFTTTDILLITVDYIGSNKSKLKILNISQGTIDEKTISSTFPEVGVRNSHSDWAINANRDGSRVVLRGHELFAGMGPVLGITLVNAQTGEHILQSGGLFLIGFSEVHNFSPDGALFVRFDRLSSPAIRVYDAHDGSEIYALPIEGKEHIADVGVSSNREYIFVAQQFYRNKNTILRYVMTPSSAGSIVIRA</sequence>
<dbReference type="SUPFAM" id="SSF50998">
    <property type="entry name" value="Quinoprotein alcohol dehydrogenase-like"/>
    <property type="match status" value="1"/>
</dbReference>
<comment type="caution">
    <text evidence="2">The sequence shown here is derived from an EMBL/GenBank/DDBJ whole genome shotgun (WGS) entry which is preliminary data.</text>
</comment>
<dbReference type="AlphaFoldDB" id="A0A934IV27"/>
<accession>A0A934IV27</accession>
<feature type="repeat" description="WD" evidence="1">
    <location>
        <begin position="26"/>
        <end position="67"/>
    </location>
</feature>
<proteinExistence type="predicted"/>
<dbReference type="PROSITE" id="PS50082">
    <property type="entry name" value="WD_REPEATS_2"/>
    <property type="match status" value="1"/>
</dbReference>
<reference evidence="2" key="1">
    <citation type="submission" date="2020-12" db="EMBL/GenBank/DDBJ databases">
        <title>Bacterial taxonomy.</title>
        <authorList>
            <person name="Pan X."/>
        </authorList>
    </citation>
    <scope>NUCLEOTIDE SEQUENCE</scope>
    <source>
        <strain evidence="2">B2012</strain>
    </source>
</reference>